<keyword evidence="3" id="KW-1185">Reference proteome</keyword>
<name>A0A2N7WGX0_9BURK</name>
<protein>
    <submittedName>
        <fullName evidence="2">Uncharacterized protein</fullName>
    </submittedName>
</protein>
<dbReference type="Proteomes" id="UP000235347">
    <property type="component" value="Unassembled WGS sequence"/>
</dbReference>
<dbReference type="InterPro" id="IPR056238">
    <property type="entry name" value="YunG-like"/>
</dbReference>
<evidence type="ECO:0000313" key="3">
    <source>
        <dbReference type="Proteomes" id="UP000235347"/>
    </source>
</evidence>
<dbReference type="EMBL" id="PNYB01000001">
    <property type="protein sequence ID" value="PMS28545.1"/>
    <property type="molecule type" value="Genomic_DNA"/>
</dbReference>
<proteinExistence type="predicted"/>
<reference evidence="2 3" key="1">
    <citation type="submission" date="2018-01" db="EMBL/GenBank/DDBJ databases">
        <title>Whole genome analyses suggest that Burkholderia sensu lato contains two further novel genera in the rhizoxinica-symbiotica group Mycetohabitans gen. nov., and Trinickia gen. nov.: implications for the evolution of diazotrophy and nodulation in the Burkholderiaceae.</title>
        <authorList>
            <person name="Estrada-de los Santos P."/>
            <person name="Palmer M."/>
            <person name="Chavez-Ramirez B."/>
            <person name="Beukes C."/>
            <person name="Steenkamp E.T."/>
            <person name="Hirsch A.M."/>
            <person name="Manyaka P."/>
            <person name="Maluk M."/>
            <person name="Lafos M."/>
            <person name="Crook M."/>
            <person name="Gross E."/>
            <person name="Simon M.F."/>
            <person name="Bueno dos Reis Junior F."/>
            <person name="Poole P.S."/>
            <person name="Venter S.N."/>
            <person name="James E.K."/>
        </authorList>
    </citation>
    <scope>NUCLEOTIDE SEQUENCE [LARGE SCALE GENOMIC DNA]</scope>
    <source>
        <strain evidence="2 3">GP25-8</strain>
    </source>
</reference>
<evidence type="ECO:0000313" key="2">
    <source>
        <dbReference type="EMBL" id="PMS28545.1"/>
    </source>
</evidence>
<dbReference type="Pfam" id="PF24585">
    <property type="entry name" value="YunG"/>
    <property type="match status" value="1"/>
</dbReference>
<comment type="caution">
    <text evidence="2">The sequence shown here is derived from an EMBL/GenBank/DDBJ whole genome shotgun (WGS) entry which is preliminary data.</text>
</comment>
<organism evidence="2 3">
    <name type="scientific">Trinickia soli</name>
    <dbReference type="NCBI Taxonomy" id="380675"/>
    <lineage>
        <taxon>Bacteria</taxon>
        <taxon>Pseudomonadati</taxon>
        <taxon>Pseudomonadota</taxon>
        <taxon>Betaproteobacteria</taxon>
        <taxon>Burkholderiales</taxon>
        <taxon>Burkholderiaceae</taxon>
        <taxon>Trinickia</taxon>
    </lineage>
</organism>
<sequence>MSQVWSADTSSPTNAWSPTNPAQNHCSVTALVVHDLFGGDILCTRTSGGTHFYNLIDGRKWDLTVSQFAEPIPYDDTPSSREAAMADTSREKYALLKARVGAS</sequence>
<dbReference type="AlphaFoldDB" id="A0A2N7WGX0"/>
<gene>
    <name evidence="2" type="ORF">C0Z19_00095</name>
</gene>
<feature type="region of interest" description="Disordered" evidence="1">
    <location>
        <begin position="1"/>
        <end position="20"/>
    </location>
</feature>
<accession>A0A2N7WGX0</accession>
<evidence type="ECO:0000256" key="1">
    <source>
        <dbReference type="SAM" id="MobiDB-lite"/>
    </source>
</evidence>